<feature type="domain" description="ABC transporter" evidence="5">
    <location>
        <begin position="213"/>
        <end position="457"/>
    </location>
</feature>
<dbReference type="InterPro" id="IPR050107">
    <property type="entry name" value="ABC_carbohydrate_import_ATPase"/>
</dbReference>
<evidence type="ECO:0000313" key="6">
    <source>
        <dbReference type="EMBL" id="GGJ13321.1"/>
    </source>
</evidence>
<dbReference type="PANTHER" id="PTHR43790">
    <property type="entry name" value="CARBOHYDRATE TRANSPORT ATP-BINDING PROTEIN MG119-RELATED"/>
    <property type="match status" value="1"/>
</dbReference>
<organism evidence="6 7">
    <name type="scientific">Alicyclobacillus cellulosilyticus</name>
    <dbReference type="NCBI Taxonomy" id="1003997"/>
    <lineage>
        <taxon>Bacteria</taxon>
        <taxon>Bacillati</taxon>
        <taxon>Bacillota</taxon>
        <taxon>Bacilli</taxon>
        <taxon>Bacillales</taxon>
        <taxon>Alicyclobacillaceae</taxon>
        <taxon>Alicyclobacillus</taxon>
    </lineage>
</organism>
<comment type="caution">
    <text evidence="6">The sequence shown here is derived from an EMBL/GenBank/DDBJ whole genome shotgun (WGS) entry which is preliminary data.</text>
</comment>
<keyword evidence="7" id="KW-1185">Reference proteome</keyword>
<keyword evidence="3" id="KW-0547">Nucleotide-binding</keyword>
<name>A0A917NN94_9BACL</name>
<dbReference type="GO" id="GO:0005524">
    <property type="term" value="F:ATP binding"/>
    <property type="evidence" value="ECO:0007669"/>
    <property type="project" value="UniProtKB-KW"/>
</dbReference>
<dbReference type="PANTHER" id="PTHR43790:SF9">
    <property type="entry name" value="GALACTOFURANOSE TRANSPORTER ATP-BINDING PROTEIN YTFR"/>
    <property type="match status" value="1"/>
</dbReference>
<dbReference type="CDD" id="cd03215">
    <property type="entry name" value="ABC_Carb_Monos_II"/>
    <property type="match status" value="1"/>
</dbReference>
<dbReference type="InterPro" id="IPR027417">
    <property type="entry name" value="P-loop_NTPase"/>
</dbReference>
<dbReference type="EMBL" id="BMOY01000052">
    <property type="protein sequence ID" value="GGJ13321.1"/>
    <property type="molecule type" value="Genomic_DNA"/>
</dbReference>
<evidence type="ECO:0000256" key="3">
    <source>
        <dbReference type="ARBA" id="ARBA00022741"/>
    </source>
</evidence>
<accession>A0A917NN94</accession>
<dbReference type="PROSITE" id="PS50893">
    <property type="entry name" value="ABC_TRANSPORTER_2"/>
    <property type="match status" value="2"/>
</dbReference>
<dbReference type="Gene3D" id="3.40.50.300">
    <property type="entry name" value="P-loop containing nucleotide triphosphate hydrolases"/>
    <property type="match status" value="2"/>
</dbReference>
<dbReference type="SUPFAM" id="SSF52540">
    <property type="entry name" value="P-loop containing nucleoside triphosphate hydrolases"/>
    <property type="match status" value="2"/>
</dbReference>
<dbReference type="Proteomes" id="UP000637695">
    <property type="component" value="Unassembled WGS sequence"/>
</dbReference>
<reference evidence="6" key="1">
    <citation type="journal article" date="2014" name="Int. J. Syst. Evol. Microbiol.">
        <title>Complete genome sequence of Corynebacterium casei LMG S-19264T (=DSM 44701T), isolated from a smear-ripened cheese.</title>
        <authorList>
            <consortium name="US DOE Joint Genome Institute (JGI-PGF)"/>
            <person name="Walter F."/>
            <person name="Albersmeier A."/>
            <person name="Kalinowski J."/>
            <person name="Ruckert C."/>
        </authorList>
    </citation>
    <scope>NUCLEOTIDE SEQUENCE</scope>
    <source>
        <strain evidence="6">JCM 18487</strain>
    </source>
</reference>
<keyword evidence="4" id="KW-0067">ATP-binding</keyword>
<dbReference type="GO" id="GO:0016887">
    <property type="term" value="F:ATP hydrolysis activity"/>
    <property type="evidence" value="ECO:0007669"/>
    <property type="project" value="InterPro"/>
</dbReference>
<dbReference type="InterPro" id="IPR003439">
    <property type="entry name" value="ABC_transporter-like_ATP-bd"/>
</dbReference>
<evidence type="ECO:0000256" key="1">
    <source>
        <dbReference type="ARBA" id="ARBA00022448"/>
    </source>
</evidence>
<gene>
    <name evidence="6" type="ORF">GCM10010885_23250</name>
</gene>
<reference evidence="6" key="2">
    <citation type="submission" date="2020-09" db="EMBL/GenBank/DDBJ databases">
        <authorList>
            <person name="Sun Q."/>
            <person name="Ohkuma M."/>
        </authorList>
    </citation>
    <scope>NUCLEOTIDE SEQUENCE</scope>
    <source>
        <strain evidence="6">JCM 18487</strain>
    </source>
</reference>
<evidence type="ECO:0000313" key="7">
    <source>
        <dbReference type="Proteomes" id="UP000637695"/>
    </source>
</evidence>
<evidence type="ECO:0000256" key="4">
    <source>
        <dbReference type="ARBA" id="ARBA00022840"/>
    </source>
</evidence>
<dbReference type="InterPro" id="IPR017871">
    <property type="entry name" value="ABC_transporter-like_CS"/>
</dbReference>
<proteinExistence type="predicted"/>
<keyword evidence="2" id="KW-0677">Repeat</keyword>
<sequence>MSMLCGLYRPDAGEIFVHGEPVRFKSPLDALRRSIGMVHQSFRLVPTFTPIENVLLGHPSSPFWHSRSLRRTKREEIQAFANRYGLDLPPEKPMWQLSVGEQQRVEIIKTLYRGADIIILDEPTSVLSPGEVDVLLETLRRMANGGKTVILTTHKLREVMAVADDISVMRKGRMVKTLPARKANERELVNLMVGREVVAHIAKTSALANECIVEVHDLWAHDDNGVPALRGVNLRVMAGEIVGLAGVAGNGQKELAEVLTGMRSWTAGNIRMMGRRMQRALARDFIALGVCHVPENRLQTGLVGTLGLVDNLLLKNYRSPAHSRWGVLRTRENRAWASGLIRKYNVKTPALDTPVRQLSGGNQQKLLLARELEQNPKFMVAVHPTQGLDVAATEEVYQMLLLLRQQGCGILLISEDLDEVLRLSDRVLVMFGGSIQGEFSGHEVNREQVGRLMVGAPAEGEATG</sequence>
<protein>
    <submittedName>
        <fullName evidence="6">ABC transporter</fullName>
    </submittedName>
</protein>
<dbReference type="CDD" id="cd03216">
    <property type="entry name" value="ABC_Carb_Monos_I"/>
    <property type="match status" value="1"/>
</dbReference>
<dbReference type="AlphaFoldDB" id="A0A917NN94"/>
<dbReference type="Pfam" id="PF00005">
    <property type="entry name" value="ABC_tran"/>
    <property type="match status" value="2"/>
</dbReference>
<dbReference type="PROSITE" id="PS00211">
    <property type="entry name" value="ABC_TRANSPORTER_1"/>
    <property type="match status" value="2"/>
</dbReference>
<feature type="domain" description="ABC transporter" evidence="5">
    <location>
        <begin position="1"/>
        <end position="196"/>
    </location>
</feature>
<keyword evidence="1" id="KW-0813">Transport</keyword>
<evidence type="ECO:0000259" key="5">
    <source>
        <dbReference type="PROSITE" id="PS50893"/>
    </source>
</evidence>
<evidence type="ECO:0000256" key="2">
    <source>
        <dbReference type="ARBA" id="ARBA00022737"/>
    </source>
</evidence>